<gene>
    <name evidence="2" type="ORF">J3D65DRAFT_666801</name>
</gene>
<sequence>MELPYLHNQRQYILSSLSKTQIIMDGLQTKISDAERSLTTNSKRTLEGDSSSSSNNETAPGLPRAQKKKLQQTRWRARTSLRNCESEQQVLFESLRQVQDRILRMQADILDKDAGPWISPSNSTNTWMPPSRPAAAGDHHYLNPDPTAVMTAYAANFYASPYVANSPYAHYPHGIPPSAYLDPDTTPDDLWTWQANDTHGPYTTLPPSLLSNDPYQYTYASQHQHQHQANNLAYDYEWADWDARGRKFSRAARSSYSAAGGPGPIEVVDEMGTHHYIYGDKGKDKEADAANADSSGSPSTDETGRVAPGVFPEKWELGRPSLTVSTVDGEGITGPKDDGSGSGKAMAAVVVKTPRGHKREQSAALSPRTSVFVPGKTSHESGGTAATATMPTKSALATTGSGGGSSNAADSSSHHHHHPQQAHVHFAEPPPRLQHVPDPRATPFKAPSSPYPFGRGDSKAAATKSQPYTPPHRRNSSLNSSASSASSFVSENGRGARKGSGSNNGGGGVGGAAGKRRYSAAAVDLILNRLRENEGKPRKRRGPGHQGHAHSKSVDLDGAEDRPGSGSSEADEGGGENRKRGRQGVGWGSVDEPKYKVGGGSDGDVDMEGVD</sequence>
<organism evidence="2 3">
    <name type="scientific">Phyllosticta citribraziliensis</name>
    <dbReference type="NCBI Taxonomy" id="989973"/>
    <lineage>
        <taxon>Eukaryota</taxon>
        <taxon>Fungi</taxon>
        <taxon>Dikarya</taxon>
        <taxon>Ascomycota</taxon>
        <taxon>Pezizomycotina</taxon>
        <taxon>Dothideomycetes</taxon>
        <taxon>Dothideomycetes incertae sedis</taxon>
        <taxon>Botryosphaeriales</taxon>
        <taxon>Phyllostictaceae</taxon>
        <taxon>Phyllosticta</taxon>
    </lineage>
</organism>
<dbReference type="Proteomes" id="UP001360953">
    <property type="component" value="Unassembled WGS sequence"/>
</dbReference>
<feature type="region of interest" description="Disordered" evidence="1">
    <location>
        <begin position="34"/>
        <end position="71"/>
    </location>
</feature>
<reference evidence="2 3" key="1">
    <citation type="submission" date="2024-04" db="EMBL/GenBank/DDBJ databases">
        <title>Phyllosticta paracitricarpa is synonymous to the EU quarantine fungus P. citricarpa based on phylogenomic analyses.</title>
        <authorList>
            <consortium name="Lawrence Berkeley National Laboratory"/>
            <person name="Van ingen-buijs V.A."/>
            <person name="Van westerhoven A.C."/>
            <person name="Haridas S."/>
            <person name="Skiadas P."/>
            <person name="Martin F."/>
            <person name="Groenewald J.Z."/>
            <person name="Crous P.W."/>
            <person name="Seidl M.F."/>
        </authorList>
    </citation>
    <scope>NUCLEOTIDE SEQUENCE [LARGE SCALE GENOMIC DNA]</scope>
    <source>
        <strain evidence="2 3">CPC 17464</strain>
    </source>
</reference>
<evidence type="ECO:0000256" key="1">
    <source>
        <dbReference type="SAM" id="MobiDB-lite"/>
    </source>
</evidence>
<feature type="compositionally biased region" description="Gly residues" evidence="1">
    <location>
        <begin position="502"/>
        <end position="513"/>
    </location>
</feature>
<dbReference type="EMBL" id="JBBPEH010000005">
    <property type="protein sequence ID" value="KAK7538094.1"/>
    <property type="molecule type" value="Genomic_DNA"/>
</dbReference>
<feature type="region of interest" description="Disordered" evidence="1">
    <location>
        <begin position="528"/>
        <end position="611"/>
    </location>
</feature>
<feature type="compositionally biased region" description="Basic and acidic residues" evidence="1">
    <location>
        <begin position="552"/>
        <end position="563"/>
    </location>
</feature>
<accession>A0ABR1LSE7</accession>
<feature type="compositionally biased region" description="Basic and acidic residues" evidence="1">
    <location>
        <begin position="277"/>
        <end position="288"/>
    </location>
</feature>
<name>A0ABR1LSE7_9PEZI</name>
<feature type="compositionally biased region" description="Basic residues" evidence="1">
    <location>
        <begin position="537"/>
        <end position="551"/>
    </location>
</feature>
<evidence type="ECO:0000313" key="2">
    <source>
        <dbReference type="EMBL" id="KAK7538094.1"/>
    </source>
</evidence>
<feature type="compositionally biased region" description="Polar residues" evidence="1">
    <location>
        <begin position="292"/>
        <end position="301"/>
    </location>
</feature>
<dbReference type="RefSeq" id="XP_066655781.1">
    <property type="nucleotide sequence ID" value="XM_066802961.1"/>
</dbReference>
<feature type="compositionally biased region" description="Low complexity" evidence="1">
    <location>
        <begin position="476"/>
        <end position="487"/>
    </location>
</feature>
<dbReference type="GeneID" id="92035867"/>
<proteinExistence type="predicted"/>
<feature type="compositionally biased region" description="Polar residues" evidence="1">
    <location>
        <begin position="37"/>
        <end position="58"/>
    </location>
</feature>
<protein>
    <submittedName>
        <fullName evidence="2">Uncharacterized protein</fullName>
    </submittedName>
</protein>
<comment type="caution">
    <text evidence="2">The sequence shown here is derived from an EMBL/GenBank/DDBJ whole genome shotgun (WGS) entry which is preliminary data.</text>
</comment>
<feature type="region of interest" description="Disordered" evidence="1">
    <location>
        <begin position="277"/>
        <end position="514"/>
    </location>
</feature>
<evidence type="ECO:0000313" key="3">
    <source>
        <dbReference type="Proteomes" id="UP001360953"/>
    </source>
</evidence>
<keyword evidence="3" id="KW-1185">Reference proteome</keyword>
<feature type="compositionally biased region" description="Polar residues" evidence="1">
    <location>
        <begin position="380"/>
        <end position="392"/>
    </location>
</feature>